<evidence type="ECO:0000256" key="7">
    <source>
        <dbReference type="SAM" id="Phobius"/>
    </source>
</evidence>
<feature type="domain" description="Major facilitator superfamily (MFS) profile" evidence="8">
    <location>
        <begin position="58"/>
        <end position="545"/>
    </location>
</feature>
<feature type="transmembrane region" description="Helical" evidence="7">
    <location>
        <begin position="325"/>
        <end position="346"/>
    </location>
</feature>
<feature type="transmembrane region" description="Helical" evidence="7">
    <location>
        <begin position="123"/>
        <end position="142"/>
    </location>
</feature>
<feature type="transmembrane region" description="Helical" evidence="7">
    <location>
        <begin position="251"/>
        <end position="272"/>
    </location>
</feature>
<proteinExistence type="inferred from homology"/>
<dbReference type="Gene3D" id="1.20.1250.20">
    <property type="entry name" value="MFS general substrate transporter like domains"/>
    <property type="match status" value="1"/>
</dbReference>
<evidence type="ECO:0000259" key="8">
    <source>
        <dbReference type="PROSITE" id="PS50850"/>
    </source>
</evidence>
<dbReference type="InterPro" id="IPR036259">
    <property type="entry name" value="MFS_trans_sf"/>
</dbReference>
<feature type="transmembrane region" description="Helical" evidence="7">
    <location>
        <begin position="446"/>
        <end position="467"/>
    </location>
</feature>
<dbReference type="PROSITE" id="PS50850">
    <property type="entry name" value="MFS"/>
    <property type="match status" value="1"/>
</dbReference>
<comment type="subcellular location">
    <subcellularLocation>
        <location evidence="1">Membrane</location>
        <topology evidence="1">Multi-pass membrane protein</topology>
    </subcellularLocation>
</comment>
<evidence type="ECO:0000256" key="4">
    <source>
        <dbReference type="ARBA" id="ARBA00022989"/>
    </source>
</evidence>
<dbReference type="PRINTS" id="PR01036">
    <property type="entry name" value="TCRTETB"/>
</dbReference>
<dbReference type="PANTHER" id="PTHR23501:SF199">
    <property type="entry name" value="MFS EFFLUX TRANSPORTER INPD-RELATED"/>
    <property type="match status" value="1"/>
</dbReference>
<evidence type="ECO:0000313" key="10">
    <source>
        <dbReference type="Proteomes" id="UP001152592"/>
    </source>
</evidence>
<dbReference type="GO" id="GO:0022857">
    <property type="term" value="F:transmembrane transporter activity"/>
    <property type="evidence" value="ECO:0007669"/>
    <property type="project" value="InterPro"/>
</dbReference>
<comment type="caution">
    <text evidence="9">The sequence shown here is derived from an EMBL/GenBank/DDBJ whole genome shotgun (WGS) entry which is preliminary data.</text>
</comment>
<dbReference type="AlphaFoldDB" id="A0A9W4JLC6"/>
<organism evidence="9 10">
    <name type="scientific">Penicillium salamii</name>
    <dbReference type="NCBI Taxonomy" id="1612424"/>
    <lineage>
        <taxon>Eukaryota</taxon>
        <taxon>Fungi</taxon>
        <taxon>Dikarya</taxon>
        <taxon>Ascomycota</taxon>
        <taxon>Pezizomycotina</taxon>
        <taxon>Eurotiomycetes</taxon>
        <taxon>Eurotiomycetidae</taxon>
        <taxon>Eurotiales</taxon>
        <taxon>Aspergillaceae</taxon>
        <taxon>Penicillium</taxon>
    </lineage>
</organism>
<dbReference type="Proteomes" id="UP001152592">
    <property type="component" value="Unassembled WGS sequence"/>
</dbReference>
<evidence type="ECO:0000256" key="5">
    <source>
        <dbReference type="ARBA" id="ARBA00023136"/>
    </source>
</evidence>
<evidence type="ECO:0000256" key="3">
    <source>
        <dbReference type="ARBA" id="ARBA00022692"/>
    </source>
</evidence>
<evidence type="ECO:0000256" key="2">
    <source>
        <dbReference type="ARBA" id="ARBA00007520"/>
    </source>
</evidence>
<protein>
    <recommendedName>
        <fullName evidence="8">Major facilitator superfamily (MFS) profile domain-containing protein</fullName>
    </recommendedName>
</protein>
<dbReference type="InterPro" id="IPR011701">
    <property type="entry name" value="MFS"/>
</dbReference>
<evidence type="ECO:0000256" key="1">
    <source>
        <dbReference type="ARBA" id="ARBA00004141"/>
    </source>
</evidence>
<feature type="transmembrane region" description="Helical" evidence="7">
    <location>
        <begin position="55"/>
        <end position="81"/>
    </location>
</feature>
<feature type="transmembrane region" description="Helical" evidence="7">
    <location>
        <begin position="211"/>
        <end position="231"/>
    </location>
</feature>
<feature type="transmembrane region" description="Helical" evidence="7">
    <location>
        <begin position="180"/>
        <end position="199"/>
    </location>
</feature>
<keyword evidence="3 7" id="KW-0812">Transmembrane</keyword>
<dbReference type="OrthoDB" id="429813at2759"/>
<evidence type="ECO:0000256" key="6">
    <source>
        <dbReference type="SAM" id="MobiDB-lite"/>
    </source>
</evidence>
<feature type="region of interest" description="Disordered" evidence="6">
    <location>
        <begin position="1"/>
        <end position="36"/>
    </location>
</feature>
<dbReference type="PANTHER" id="PTHR23501">
    <property type="entry name" value="MAJOR FACILITATOR SUPERFAMILY"/>
    <property type="match status" value="1"/>
</dbReference>
<dbReference type="CDD" id="cd17502">
    <property type="entry name" value="MFS_Azr1_MDR_like"/>
    <property type="match status" value="1"/>
</dbReference>
<feature type="transmembrane region" description="Helical" evidence="7">
    <location>
        <begin position="148"/>
        <end position="173"/>
    </location>
</feature>
<sequence>MRIMSNDEMSEVAHTTVDHRNLEQKPNGGDVDVPAQNHPAEESVECEQYPPTWEAVLLTIGLFLSFFCLCLDQTILATAMPRITDEFHSLDDIGWYSSSYLVAMSAVKMLWGKLYTFYPAKWMFLIGLFIFEVGSLICGLAPNSVALILGRCIAGLGGSSIDSGAIIIITYIVPLHKRAMFMSILGSVRGITAAAGPPLGGVLTDKATWRWCFYINLPCGAITCLCVFILLRPKGTPPAAMMTAKEKFRNIDPIGSCLLILGISLLLVALQWGGSTYPWSSWRVIILLTISGVSLVIFCGVEIWLKDQAAIPPRIVKDRNIIAALWYVSMSTGALYIFIYYLPLWFQSIKGVTATQSGVMLLPTEVGIVVFALMGGFLVTIVGYYTPLLCLSSILSSTGAGLLSTLQTDSGTGQWLGYQVLLSSGAGLGAQNALLVPQVALPPDDIIMGITILTFAQVLMGSVTLAIGESVFRGRLTSNLGAATSSMEHPLMLEGATVPWEKVPTRLVPAVLESYNRSISQTFYLGVAMFSLSLLGSVSLQWKSTRVKKPEQNTTAGPSSSD</sequence>
<dbReference type="EMBL" id="CAJVPD010000260">
    <property type="protein sequence ID" value="CAG8406351.1"/>
    <property type="molecule type" value="Genomic_DNA"/>
</dbReference>
<gene>
    <name evidence="9" type="ORF">PSALAMII_LOCUS8230</name>
</gene>
<dbReference type="Gene3D" id="1.20.1720.10">
    <property type="entry name" value="Multidrug resistance protein D"/>
    <property type="match status" value="1"/>
</dbReference>
<dbReference type="SUPFAM" id="SSF103473">
    <property type="entry name" value="MFS general substrate transporter"/>
    <property type="match status" value="1"/>
</dbReference>
<feature type="transmembrane region" description="Helical" evidence="7">
    <location>
        <begin position="523"/>
        <end position="542"/>
    </location>
</feature>
<name>A0A9W4JLC6_9EURO</name>
<dbReference type="GO" id="GO:0005886">
    <property type="term" value="C:plasma membrane"/>
    <property type="evidence" value="ECO:0007669"/>
    <property type="project" value="TreeGrafter"/>
</dbReference>
<keyword evidence="4 7" id="KW-1133">Transmembrane helix</keyword>
<comment type="similarity">
    <text evidence="2">Belongs to the major facilitator superfamily. TCR/Tet family.</text>
</comment>
<keyword evidence="5 7" id="KW-0472">Membrane</keyword>
<dbReference type="Pfam" id="PF07690">
    <property type="entry name" value="MFS_1"/>
    <property type="match status" value="1"/>
</dbReference>
<feature type="transmembrane region" description="Helical" evidence="7">
    <location>
        <begin position="93"/>
        <end position="111"/>
    </location>
</feature>
<evidence type="ECO:0000313" key="9">
    <source>
        <dbReference type="EMBL" id="CAG8406351.1"/>
    </source>
</evidence>
<feature type="transmembrane region" description="Helical" evidence="7">
    <location>
        <begin position="284"/>
        <end position="305"/>
    </location>
</feature>
<accession>A0A9W4JLC6</accession>
<reference evidence="9" key="1">
    <citation type="submission" date="2021-07" db="EMBL/GenBank/DDBJ databases">
        <authorList>
            <person name="Branca A.L. A."/>
        </authorList>
    </citation>
    <scope>NUCLEOTIDE SEQUENCE</scope>
</reference>
<feature type="transmembrane region" description="Helical" evidence="7">
    <location>
        <begin position="366"/>
        <end position="395"/>
    </location>
</feature>
<dbReference type="InterPro" id="IPR020846">
    <property type="entry name" value="MFS_dom"/>
</dbReference>